<organism evidence="19 20">
    <name type="scientific">Artemisia annua</name>
    <name type="common">Sweet wormwood</name>
    <dbReference type="NCBI Taxonomy" id="35608"/>
    <lineage>
        <taxon>Eukaryota</taxon>
        <taxon>Viridiplantae</taxon>
        <taxon>Streptophyta</taxon>
        <taxon>Embryophyta</taxon>
        <taxon>Tracheophyta</taxon>
        <taxon>Spermatophyta</taxon>
        <taxon>Magnoliopsida</taxon>
        <taxon>eudicotyledons</taxon>
        <taxon>Gunneridae</taxon>
        <taxon>Pentapetalae</taxon>
        <taxon>asterids</taxon>
        <taxon>campanulids</taxon>
        <taxon>Asterales</taxon>
        <taxon>Asteraceae</taxon>
        <taxon>Asteroideae</taxon>
        <taxon>Anthemideae</taxon>
        <taxon>Artemisiinae</taxon>
        <taxon>Artemisia</taxon>
    </lineage>
</organism>
<dbReference type="GO" id="GO:0006952">
    <property type="term" value="P:defense response"/>
    <property type="evidence" value="ECO:0007669"/>
    <property type="project" value="UniProtKB-ARBA"/>
</dbReference>
<dbReference type="Gene3D" id="1.10.510.10">
    <property type="entry name" value="Transferase(Phosphotransferase) domain 1"/>
    <property type="match status" value="1"/>
</dbReference>
<keyword evidence="7 17" id="KW-0812">Transmembrane</keyword>
<dbReference type="GO" id="GO:0005524">
    <property type="term" value="F:ATP binding"/>
    <property type="evidence" value="ECO:0007669"/>
    <property type="project" value="UniProtKB-UniRule"/>
</dbReference>
<dbReference type="PROSITE" id="PS00107">
    <property type="entry name" value="PROTEIN_KINASE_ATP"/>
    <property type="match status" value="1"/>
</dbReference>
<dbReference type="Proteomes" id="UP000245207">
    <property type="component" value="Unassembled WGS sequence"/>
</dbReference>
<dbReference type="InterPro" id="IPR003591">
    <property type="entry name" value="Leu-rich_rpt_typical-subtyp"/>
</dbReference>
<keyword evidence="13 17" id="KW-1133">Transmembrane helix</keyword>
<keyword evidence="20" id="KW-1185">Reference proteome</keyword>
<name>A0A2U1PXN8_ARTAN</name>
<dbReference type="Gene3D" id="3.30.200.20">
    <property type="entry name" value="Phosphorylase Kinase, domain 1"/>
    <property type="match status" value="1"/>
</dbReference>
<dbReference type="InterPro" id="IPR017441">
    <property type="entry name" value="Protein_kinase_ATP_BS"/>
</dbReference>
<keyword evidence="6" id="KW-0808">Transferase</keyword>
<protein>
    <recommendedName>
        <fullName evidence="2">non-specific serine/threonine protein kinase</fullName>
        <ecNumber evidence="2">2.7.11.1</ecNumber>
    </recommendedName>
</protein>
<evidence type="ECO:0000256" key="14">
    <source>
        <dbReference type="ARBA" id="ARBA00023136"/>
    </source>
</evidence>
<evidence type="ECO:0000256" key="11">
    <source>
        <dbReference type="ARBA" id="ARBA00022777"/>
    </source>
</evidence>
<dbReference type="FunFam" id="3.80.10.10:FF:000095">
    <property type="entry name" value="LRR receptor-like serine/threonine-protein kinase GSO1"/>
    <property type="match status" value="1"/>
</dbReference>
<keyword evidence="19" id="KW-0430">Lectin</keyword>
<evidence type="ECO:0000256" key="13">
    <source>
        <dbReference type="ARBA" id="ARBA00022989"/>
    </source>
</evidence>
<dbReference type="SUPFAM" id="SSF52047">
    <property type="entry name" value="RNI-like"/>
    <property type="match status" value="1"/>
</dbReference>
<evidence type="ECO:0000256" key="10">
    <source>
        <dbReference type="ARBA" id="ARBA00022741"/>
    </source>
</evidence>
<keyword evidence="5" id="KW-0433">Leucine-rich repeat</keyword>
<dbReference type="InterPro" id="IPR032675">
    <property type="entry name" value="LRR_dom_sf"/>
</dbReference>
<keyword evidence="12 16" id="KW-0067">ATP-binding</keyword>
<evidence type="ECO:0000256" key="7">
    <source>
        <dbReference type="ARBA" id="ARBA00022692"/>
    </source>
</evidence>
<feature type="domain" description="Protein kinase" evidence="18">
    <location>
        <begin position="723"/>
        <end position="923"/>
    </location>
</feature>
<reference evidence="19 20" key="1">
    <citation type="journal article" date="2018" name="Mol. Plant">
        <title>The genome of Artemisia annua provides insight into the evolution of Asteraceae family and artemisinin biosynthesis.</title>
        <authorList>
            <person name="Shen Q."/>
            <person name="Zhang L."/>
            <person name="Liao Z."/>
            <person name="Wang S."/>
            <person name="Yan T."/>
            <person name="Shi P."/>
            <person name="Liu M."/>
            <person name="Fu X."/>
            <person name="Pan Q."/>
            <person name="Wang Y."/>
            <person name="Lv Z."/>
            <person name="Lu X."/>
            <person name="Zhang F."/>
            <person name="Jiang W."/>
            <person name="Ma Y."/>
            <person name="Chen M."/>
            <person name="Hao X."/>
            <person name="Li L."/>
            <person name="Tang Y."/>
            <person name="Lv G."/>
            <person name="Zhou Y."/>
            <person name="Sun X."/>
            <person name="Brodelius P.E."/>
            <person name="Rose J.K.C."/>
            <person name="Tang K."/>
        </authorList>
    </citation>
    <scope>NUCLEOTIDE SEQUENCE [LARGE SCALE GENOMIC DNA]</scope>
    <source>
        <strain evidence="20">cv. Huhao1</strain>
        <tissue evidence="19">Leaf</tissue>
    </source>
</reference>
<evidence type="ECO:0000256" key="8">
    <source>
        <dbReference type="ARBA" id="ARBA00022729"/>
    </source>
</evidence>
<dbReference type="FunFam" id="3.80.10.10:FF:000288">
    <property type="entry name" value="LRR receptor-like serine/threonine-protein kinase EFR"/>
    <property type="match status" value="1"/>
</dbReference>
<dbReference type="EC" id="2.7.11.1" evidence="2"/>
<evidence type="ECO:0000256" key="17">
    <source>
        <dbReference type="SAM" id="Phobius"/>
    </source>
</evidence>
<evidence type="ECO:0000256" key="4">
    <source>
        <dbReference type="ARBA" id="ARBA00022527"/>
    </source>
</evidence>
<dbReference type="PANTHER" id="PTHR48056">
    <property type="entry name" value="LRR RECEPTOR-LIKE SERINE/THREONINE-PROTEIN KINASE-RELATED"/>
    <property type="match status" value="1"/>
</dbReference>
<dbReference type="STRING" id="35608.A0A2U1PXN8"/>
<dbReference type="OrthoDB" id="999177at2759"/>
<dbReference type="SUPFAM" id="SSF56112">
    <property type="entry name" value="Protein kinase-like (PK-like)"/>
    <property type="match status" value="1"/>
</dbReference>
<evidence type="ECO:0000313" key="20">
    <source>
        <dbReference type="Proteomes" id="UP000245207"/>
    </source>
</evidence>
<keyword evidence="8" id="KW-0732">Signal</keyword>
<feature type="binding site" evidence="16">
    <location>
        <position position="752"/>
    </location>
    <ligand>
        <name>ATP</name>
        <dbReference type="ChEBI" id="CHEBI:30616"/>
    </ligand>
</feature>
<keyword evidence="15" id="KW-0325">Glycoprotein</keyword>
<evidence type="ECO:0000313" key="19">
    <source>
        <dbReference type="EMBL" id="PWA90505.1"/>
    </source>
</evidence>
<dbReference type="AlphaFoldDB" id="A0A2U1PXN8"/>
<dbReference type="InterPro" id="IPR001611">
    <property type="entry name" value="Leu-rich_rpt"/>
</dbReference>
<dbReference type="GO" id="GO:0051707">
    <property type="term" value="P:response to other organism"/>
    <property type="evidence" value="ECO:0007669"/>
    <property type="project" value="UniProtKB-ARBA"/>
</dbReference>
<dbReference type="InterPro" id="IPR011009">
    <property type="entry name" value="Kinase-like_dom_sf"/>
</dbReference>
<keyword evidence="4" id="KW-0723">Serine/threonine-protein kinase</keyword>
<dbReference type="Pfam" id="PF00560">
    <property type="entry name" value="LRR_1"/>
    <property type="match status" value="4"/>
</dbReference>
<evidence type="ECO:0000256" key="6">
    <source>
        <dbReference type="ARBA" id="ARBA00022679"/>
    </source>
</evidence>
<keyword evidence="14 17" id="KW-0472">Membrane</keyword>
<evidence type="ECO:0000259" key="18">
    <source>
        <dbReference type="PROSITE" id="PS50011"/>
    </source>
</evidence>
<sequence length="923" mass="101432">MATLLSFVHKKTTLLLFFTWLQFTAIFTILPTTAQNSTTLKGTNNDVDRVALVAVKSLIREDPQNVTSSWNHSLHFCQWQGVTCSRSHQRVTLLDLSSRGLVGSLSPWIGNMSFLRGILLHNNSLNGEIPEQLGRLFRLQDLHLNNNSFEGSIPRSLSNCSNLNILHLGINKLVGRIPNEFGSLTKLRLLIVHKNNIAGGIPSFIGNLTMLDTLSLGGCRLVGSIPDVFHHLKNLKRLAFPENELVGTIPPSIYNLSLLESLFLDNNKLHGTLDANLVLLQPRIQELSLPDNQFTGTLHPSIFNSTELRTLDVSRNKFSGKIVINPPNLCQFVELSLGFNEFGSGETDEMKFIKALSNCSKLEMLDISGNNLRGLLPKPLDILSTSLYFLRLSSNSISGYLPSSIGNLSGLTTLDVSHNQFTGTIPERIGRLENLRRLELQENNFAGNIPETLGNLSSLIELHIGMNKFNGTIPSSIGNCKKLIALTLEQNHLTGIIPKSLFGLTSLSISLNLGGNYLSGQLPVEMGNDLSNLNELILAENRLSGELPSSIGSCSSLQNLDIRGNFFQGSLPSTLRSLRALENLDLSFNNFTGLIPRFLELLPLESLNMSFNGFQGEVSRKGVFANVSAINVEGNSGLCGGIPELRLPKCSSNLPNGSNKLSLGIILVIAFVAILFFVATVTFAFFCWRRRKGDELHHTANTVDEMPLIKISYKMLYDATNAFSVNNVIGKGSYASVYRGELDFFSGIVAIKVLNLHRQGGSKSFISECEALRNARHRNLVKVISCCSGSDFEEYGLGSKVSTSGDIYSYGVLLLEMVTGKRPTDPMFNEGLNLHNYANAAMGDRLVEIVDPILLRNNCTDCALSTNKNGEEMISIQTEGSLRMMLELGVTCSKELPQQRIDITSVIHELHLIKDVMLSYSTG</sequence>
<gene>
    <name evidence="19" type="ORF">CTI12_AA100400</name>
</gene>
<evidence type="ECO:0000256" key="2">
    <source>
        <dbReference type="ARBA" id="ARBA00012513"/>
    </source>
</evidence>
<dbReference type="GO" id="GO:0030246">
    <property type="term" value="F:carbohydrate binding"/>
    <property type="evidence" value="ECO:0007669"/>
    <property type="project" value="UniProtKB-KW"/>
</dbReference>
<comment type="subcellular location">
    <subcellularLocation>
        <location evidence="1">Cell membrane</location>
        <topology evidence="1">Single-pass membrane protein</topology>
    </subcellularLocation>
</comment>
<dbReference type="InterPro" id="IPR050647">
    <property type="entry name" value="Plant_LRR-RLKs"/>
</dbReference>
<dbReference type="GO" id="GO:0033612">
    <property type="term" value="F:receptor serine/threonine kinase binding"/>
    <property type="evidence" value="ECO:0007669"/>
    <property type="project" value="TreeGrafter"/>
</dbReference>
<dbReference type="InterPro" id="IPR055414">
    <property type="entry name" value="LRR_R13L4/SHOC2-like"/>
</dbReference>
<dbReference type="EMBL" id="PKPP01000627">
    <property type="protein sequence ID" value="PWA90505.1"/>
    <property type="molecule type" value="Genomic_DNA"/>
</dbReference>
<evidence type="ECO:0000256" key="9">
    <source>
        <dbReference type="ARBA" id="ARBA00022737"/>
    </source>
</evidence>
<dbReference type="InterPro" id="IPR013210">
    <property type="entry name" value="LRR_N_plant-typ"/>
</dbReference>
<dbReference type="InterPro" id="IPR000719">
    <property type="entry name" value="Prot_kinase_dom"/>
</dbReference>
<proteinExistence type="predicted"/>
<dbReference type="Pfam" id="PF07714">
    <property type="entry name" value="PK_Tyr_Ser-Thr"/>
    <property type="match status" value="1"/>
</dbReference>
<evidence type="ECO:0000256" key="16">
    <source>
        <dbReference type="PROSITE-ProRule" id="PRU10141"/>
    </source>
</evidence>
<dbReference type="SMART" id="SM00369">
    <property type="entry name" value="LRR_TYP"/>
    <property type="match status" value="8"/>
</dbReference>
<evidence type="ECO:0000256" key="12">
    <source>
        <dbReference type="ARBA" id="ARBA00022840"/>
    </source>
</evidence>
<feature type="transmembrane region" description="Helical" evidence="17">
    <location>
        <begin position="661"/>
        <end position="688"/>
    </location>
</feature>
<comment type="caution">
    <text evidence="19">The sequence shown here is derived from an EMBL/GenBank/DDBJ whole genome shotgun (WGS) entry which is preliminary data.</text>
</comment>
<keyword evidence="3" id="KW-1003">Cell membrane</keyword>
<keyword evidence="11" id="KW-0418">Kinase</keyword>
<dbReference type="Pfam" id="PF08263">
    <property type="entry name" value="LRRNT_2"/>
    <property type="match status" value="1"/>
</dbReference>
<dbReference type="GO" id="GO:0004674">
    <property type="term" value="F:protein serine/threonine kinase activity"/>
    <property type="evidence" value="ECO:0007669"/>
    <property type="project" value="UniProtKB-KW"/>
</dbReference>
<dbReference type="GO" id="GO:0005886">
    <property type="term" value="C:plasma membrane"/>
    <property type="evidence" value="ECO:0007669"/>
    <property type="project" value="UniProtKB-SubCell"/>
</dbReference>
<dbReference type="Pfam" id="PF23598">
    <property type="entry name" value="LRR_14"/>
    <property type="match status" value="1"/>
</dbReference>
<evidence type="ECO:0000256" key="5">
    <source>
        <dbReference type="ARBA" id="ARBA00022614"/>
    </source>
</evidence>
<evidence type="ECO:0000256" key="1">
    <source>
        <dbReference type="ARBA" id="ARBA00004162"/>
    </source>
</evidence>
<evidence type="ECO:0000256" key="3">
    <source>
        <dbReference type="ARBA" id="ARBA00022475"/>
    </source>
</evidence>
<dbReference type="Gene3D" id="3.80.10.10">
    <property type="entry name" value="Ribonuclease Inhibitor"/>
    <property type="match status" value="3"/>
</dbReference>
<dbReference type="PROSITE" id="PS50011">
    <property type="entry name" value="PROTEIN_KINASE_DOM"/>
    <property type="match status" value="1"/>
</dbReference>
<keyword evidence="10 16" id="KW-0547">Nucleotide-binding</keyword>
<keyword evidence="9" id="KW-0677">Repeat</keyword>
<dbReference type="InterPro" id="IPR001245">
    <property type="entry name" value="Ser-Thr/Tyr_kinase_cat_dom"/>
</dbReference>
<dbReference type="Pfam" id="PF13855">
    <property type="entry name" value="LRR_8"/>
    <property type="match status" value="1"/>
</dbReference>
<dbReference type="SUPFAM" id="SSF52058">
    <property type="entry name" value="L domain-like"/>
    <property type="match status" value="1"/>
</dbReference>
<dbReference type="PANTHER" id="PTHR48056:SF89">
    <property type="entry name" value="OS06G0585982 PROTEIN"/>
    <property type="match status" value="1"/>
</dbReference>
<accession>A0A2U1PXN8</accession>
<evidence type="ECO:0000256" key="15">
    <source>
        <dbReference type="ARBA" id="ARBA00023180"/>
    </source>
</evidence>